<evidence type="ECO:0000313" key="1">
    <source>
        <dbReference type="EMBL" id="BBK25891.1"/>
    </source>
</evidence>
<gene>
    <name evidence="1" type="ORF">Dia5BBH33_18260</name>
</gene>
<name>A0A8D4UVR5_9FIRM</name>
<dbReference type="KEGG" id="dho:Dia5BBH33_18260"/>
<proteinExistence type="predicted"/>
<organism evidence="1 2">
    <name type="scientific">Dialister hominis</name>
    <dbReference type="NCBI Taxonomy" id="2582419"/>
    <lineage>
        <taxon>Bacteria</taxon>
        <taxon>Bacillati</taxon>
        <taxon>Bacillota</taxon>
        <taxon>Negativicutes</taxon>
        <taxon>Veillonellales</taxon>
        <taxon>Veillonellaceae</taxon>
        <taxon>Dialister</taxon>
    </lineage>
</organism>
<sequence length="101" mass="11952">MMFLMNQSPNAHLKEDIQGQMNQSRLDLDKLIQREEKLASMEFLGPLWEDYGLWKHNGYLYQLTEANQFWQVNMTQTLLESVNHLMGEETEIQHRRIAAQG</sequence>
<reference evidence="2" key="1">
    <citation type="submission" date="2019-05" db="EMBL/GenBank/DDBJ databases">
        <title>Complete genome sequencing of Dialister sp. strain 5BBH33.</title>
        <authorList>
            <person name="Sakamoto M."/>
            <person name="Murakami T."/>
            <person name="Mori H."/>
        </authorList>
    </citation>
    <scope>NUCLEOTIDE SEQUENCE [LARGE SCALE GENOMIC DNA]</scope>
    <source>
        <strain evidence="2">5BBH33</strain>
    </source>
</reference>
<dbReference type="EMBL" id="AP019697">
    <property type="protein sequence ID" value="BBK25891.1"/>
    <property type="molecule type" value="Genomic_DNA"/>
</dbReference>
<accession>A0A8D4UVR5</accession>
<dbReference type="AlphaFoldDB" id="A0A8D4UVR5"/>
<evidence type="ECO:0000313" key="2">
    <source>
        <dbReference type="Proteomes" id="UP000320585"/>
    </source>
</evidence>
<dbReference type="Proteomes" id="UP000320585">
    <property type="component" value="Chromosome"/>
</dbReference>
<keyword evidence="2" id="KW-1185">Reference proteome</keyword>
<protein>
    <submittedName>
        <fullName evidence="1">Uncharacterized protein</fullName>
    </submittedName>
</protein>